<evidence type="ECO:0000256" key="1">
    <source>
        <dbReference type="SAM" id="Phobius"/>
    </source>
</evidence>
<feature type="transmembrane region" description="Helical" evidence="1">
    <location>
        <begin position="7"/>
        <end position="28"/>
    </location>
</feature>
<dbReference type="RefSeq" id="WP_110831793.1">
    <property type="nucleotide sequence ID" value="NZ_BMQG01000017.1"/>
</dbReference>
<name>A0A8H9GSF7_9DEIO</name>
<accession>A0A8H9GSF7</accession>
<protein>
    <submittedName>
        <fullName evidence="2">Uncharacterized protein</fullName>
    </submittedName>
</protein>
<comment type="caution">
    <text evidence="2">The sequence shown here is derived from an EMBL/GenBank/DDBJ whole genome shotgun (WGS) entry which is preliminary data.</text>
</comment>
<reference evidence="3" key="1">
    <citation type="journal article" date="2019" name="Int. J. Syst. Evol. Microbiol.">
        <title>The Global Catalogue of Microorganisms (GCM) 10K type strain sequencing project: providing services to taxonomists for standard genome sequencing and annotation.</title>
        <authorList>
            <consortium name="The Broad Institute Genomics Platform"/>
            <consortium name="The Broad Institute Genome Sequencing Center for Infectious Disease"/>
            <person name="Wu L."/>
            <person name="Ma J."/>
        </authorList>
    </citation>
    <scope>NUCLEOTIDE SEQUENCE [LARGE SCALE GENOMIC DNA]</scope>
    <source>
        <strain evidence="3">JCM 31047</strain>
    </source>
</reference>
<keyword evidence="1" id="KW-0472">Membrane</keyword>
<feature type="transmembrane region" description="Helical" evidence="1">
    <location>
        <begin position="83"/>
        <end position="102"/>
    </location>
</feature>
<feature type="transmembrane region" description="Helical" evidence="1">
    <location>
        <begin position="48"/>
        <end position="71"/>
    </location>
</feature>
<dbReference type="EMBL" id="BMQG01000017">
    <property type="protein sequence ID" value="GGM55181.1"/>
    <property type="molecule type" value="Genomic_DNA"/>
</dbReference>
<keyword evidence="1" id="KW-1133">Transmembrane helix</keyword>
<dbReference type="Proteomes" id="UP000600547">
    <property type="component" value="Unassembled WGS sequence"/>
</dbReference>
<sequence length="112" mass="12039">MNRSGYLPFLLLSGGVGLVGTFALLMAVMTGFNMGYTTVLHRHHGQMAAFVAALCAGMQLLIIAAFAFLGGQWPLLTRRMRRKVTLSGLSFAVILAAGVLLADHLRLPHSGW</sequence>
<proteinExistence type="predicted"/>
<keyword evidence="3" id="KW-1185">Reference proteome</keyword>
<dbReference type="AlphaFoldDB" id="A0A8H9GSF7"/>
<keyword evidence="1" id="KW-0812">Transmembrane</keyword>
<evidence type="ECO:0000313" key="2">
    <source>
        <dbReference type="EMBL" id="GGM55181.1"/>
    </source>
</evidence>
<gene>
    <name evidence="2" type="ORF">GCM10008956_33850</name>
</gene>
<evidence type="ECO:0000313" key="3">
    <source>
        <dbReference type="Proteomes" id="UP000600547"/>
    </source>
</evidence>
<organism evidence="2 3">
    <name type="scientific">Deinococcus arenae</name>
    <dbReference type="NCBI Taxonomy" id="1452751"/>
    <lineage>
        <taxon>Bacteria</taxon>
        <taxon>Thermotogati</taxon>
        <taxon>Deinococcota</taxon>
        <taxon>Deinococci</taxon>
        <taxon>Deinococcales</taxon>
        <taxon>Deinococcaceae</taxon>
        <taxon>Deinococcus</taxon>
    </lineage>
</organism>